<keyword evidence="3" id="KW-1185">Reference proteome</keyword>
<gene>
    <name evidence="2" type="ORF">BGZ97_012560</name>
</gene>
<dbReference type="Proteomes" id="UP000823405">
    <property type="component" value="Unassembled WGS sequence"/>
</dbReference>
<sequence length="329" mass="36276">MSIEVAPLLRVEYIKAVSLFFNNGVQASATYNKIIEAYNNVKADMANIPQENKRHIGWVKYDFSRSTWTLRNTPFTRGIIQDAGGIPFPLVGDGVASNPDISPNDFKILVTNADVIIDQTEFKDDKGTYRSVYSRWLELAGFTGGVNPRVLDLRKVFTLDNTVNLDGINDYQYRMPSRPDLLLRDLVAAQYPTYDPYYKKRFLNENFPNDGGATNKLGPDNCYQDLTATDKFPYNSGDITDAPRNYGFTGLPAPPPVVGGGIYGIGGDSQGGGGSGGGSKTTSIIIAVVCVAAVLGAAFAFAFYKWSRRAKEDRFIELEEEMNNEIPLN</sequence>
<proteinExistence type="predicted"/>
<evidence type="ECO:0000313" key="3">
    <source>
        <dbReference type="Proteomes" id="UP000823405"/>
    </source>
</evidence>
<dbReference type="EMBL" id="JAAAIN010000839">
    <property type="protein sequence ID" value="KAG0310430.1"/>
    <property type="molecule type" value="Genomic_DNA"/>
</dbReference>
<evidence type="ECO:0000256" key="1">
    <source>
        <dbReference type="SAM" id="Phobius"/>
    </source>
</evidence>
<keyword evidence="1" id="KW-0472">Membrane</keyword>
<reference evidence="2" key="1">
    <citation type="journal article" date="2020" name="Fungal Divers.">
        <title>Resolving the Mortierellaceae phylogeny through synthesis of multi-gene phylogenetics and phylogenomics.</title>
        <authorList>
            <person name="Vandepol N."/>
            <person name="Liber J."/>
            <person name="Desiro A."/>
            <person name="Na H."/>
            <person name="Kennedy M."/>
            <person name="Barry K."/>
            <person name="Grigoriev I.V."/>
            <person name="Miller A.N."/>
            <person name="O'Donnell K."/>
            <person name="Stajich J.E."/>
            <person name="Bonito G."/>
        </authorList>
    </citation>
    <scope>NUCLEOTIDE SEQUENCE</scope>
    <source>
        <strain evidence="2">NVP60</strain>
    </source>
</reference>
<dbReference type="PANTHER" id="PTHR38360">
    <property type="entry name" value="OS03G0120000 PROTEIN"/>
    <property type="match status" value="1"/>
</dbReference>
<evidence type="ECO:0000313" key="2">
    <source>
        <dbReference type="EMBL" id="KAG0310430.1"/>
    </source>
</evidence>
<dbReference type="AlphaFoldDB" id="A0A9P6R5S9"/>
<dbReference type="OrthoDB" id="409848at2759"/>
<dbReference type="PANTHER" id="PTHR38360:SF1">
    <property type="entry name" value="F12P19.7"/>
    <property type="match status" value="1"/>
</dbReference>
<keyword evidence="1" id="KW-1133">Transmembrane helix</keyword>
<organism evidence="2 3">
    <name type="scientific">Linnemannia gamsii</name>
    <dbReference type="NCBI Taxonomy" id="64522"/>
    <lineage>
        <taxon>Eukaryota</taxon>
        <taxon>Fungi</taxon>
        <taxon>Fungi incertae sedis</taxon>
        <taxon>Mucoromycota</taxon>
        <taxon>Mortierellomycotina</taxon>
        <taxon>Mortierellomycetes</taxon>
        <taxon>Mortierellales</taxon>
        <taxon>Mortierellaceae</taxon>
        <taxon>Linnemannia</taxon>
    </lineage>
</organism>
<keyword evidence="1" id="KW-0812">Transmembrane</keyword>
<feature type="transmembrane region" description="Helical" evidence="1">
    <location>
        <begin position="284"/>
        <end position="304"/>
    </location>
</feature>
<name>A0A9P6R5S9_9FUNG</name>
<comment type="caution">
    <text evidence="2">The sequence shown here is derived from an EMBL/GenBank/DDBJ whole genome shotgun (WGS) entry which is preliminary data.</text>
</comment>
<protein>
    <submittedName>
        <fullName evidence="2">Uncharacterized protein</fullName>
    </submittedName>
</protein>
<accession>A0A9P6R5S9</accession>